<gene>
    <name evidence="7" type="ORF">JZO85_18740</name>
</gene>
<evidence type="ECO:0000256" key="4">
    <source>
        <dbReference type="ARBA" id="ARBA00022989"/>
    </source>
</evidence>
<comment type="subcellular location">
    <subcellularLocation>
        <location evidence="1">Cell membrane</location>
        <topology evidence="1">Multi-pass membrane protein</topology>
    </subcellularLocation>
</comment>
<organism evidence="7 8">
    <name type="scientific">Candidatus Enterococcus murrayae</name>
    <dbReference type="NCBI Taxonomy" id="2815321"/>
    <lineage>
        <taxon>Bacteria</taxon>
        <taxon>Bacillati</taxon>
        <taxon>Bacillota</taxon>
        <taxon>Bacilli</taxon>
        <taxon>Lactobacillales</taxon>
        <taxon>Enterococcaceae</taxon>
        <taxon>Enterococcus</taxon>
    </lineage>
</organism>
<feature type="transmembrane region" description="Helical" evidence="6">
    <location>
        <begin position="20"/>
        <end position="40"/>
    </location>
</feature>
<feature type="non-terminal residue" evidence="7">
    <location>
        <position position="371"/>
    </location>
</feature>
<evidence type="ECO:0000256" key="2">
    <source>
        <dbReference type="ARBA" id="ARBA00022475"/>
    </source>
</evidence>
<evidence type="ECO:0000313" key="7">
    <source>
        <dbReference type="EMBL" id="MBO0454300.1"/>
    </source>
</evidence>
<feature type="transmembrane region" description="Helical" evidence="6">
    <location>
        <begin position="93"/>
        <end position="114"/>
    </location>
</feature>
<dbReference type="PANTHER" id="PTHR30250:SF26">
    <property type="entry name" value="PSMA PROTEIN"/>
    <property type="match status" value="1"/>
</dbReference>
<feature type="transmembrane region" description="Helical" evidence="6">
    <location>
        <begin position="156"/>
        <end position="177"/>
    </location>
</feature>
<feature type="transmembrane region" description="Helical" evidence="6">
    <location>
        <begin position="183"/>
        <end position="201"/>
    </location>
</feature>
<keyword evidence="4 6" id="KW-1133">Transmembrane helix</keyword>
<accession>A0ABS3HLH9</accession>
<dbReference type="Proteomes" id="UP000664495">
    <property type="component" value="Unassembled WGS sequence"/>
</dbReference>
<proteinExistence type="predicted"/>
<feature type="transmembrane region" description="Helical" evidence="6">
    <location>
        <begin position="126"/>
        <end position="144"/>
    </location>
</feature>
<evidence type="ECO:0000256" key="3">
    <source>
        <dbReference type="ARBA" id="ARBA00022692"/>
    </source>
</evidence>
<reference evidence="7 8" key="1">
    <citation type="submission" date="2021-03" db="EMBL/GenBank/DDBJ databases">
        <title>Enterococcal diversity collection.</title>
        <authorList>
            <person name="Gilmore M.S."/>
            <person name="Schwartzman J."/>
            <person name="Van Tyne D."/>
            <person name="Martin M."/>
            <person name="Earl A.M."/>
            <person name="Manson A.L."/>
            <person name="Straub T."/>
            <person name="Salamzade R."/>
            <person name="Saavedra J."/>
            <person name="Lebreton F."/>
            <person name="Prichula J."/>
            <person name="Schaufler K."/>
            <person name="Gaca A."/>
            <person name="Sgardioli B."/>
            <person name="Wagenaar J."/>
            <person name="Strong T."/>
        </authorList>
    </citation>
    <scope>NUCLEOTIDE SEQUENCE [LARGE SCALE GENOMIC DNA]</scope>
    <source>
        <strain evidence="7 8">MJM16</strain>
    </source>
</reference>
<dbReference type="EMBL" id="JAFLVR010000054">
    <property type="protein sequence ID" value="MBO0454300.1"/>
    <property type="molecule type" value="Genomic_DNA"/>
</dbReference>
<evidence type="ECO:0000313" key="8">
    <source>
        <dbReference type="Proteomes" id="UP000664495"/>
    </source>
</evidence>
<feature type="transmembrane region" description="Helical" evidence="6">
    <location>
        <begin position="310"/>
        <end position="328"/>
    </location>
</feature>
<keyword evidence="3 6" id="KW-0812">Transmembrane</keyword>
<name>A0ABS3HLH9_9ENTE</name>
<keyword evidence="5 6" id="KW-0472">Membrane</keyword>
<keyword evidence="8" id="KW-1185">Reference proteome</keyword>
<dbReference type="RefSeq" id="WP_207110039.1">
    <property type="nucleotide sequence ID" value="NZ_JAFLVR010000054.1"/>
</dbReference>
<evidence type="ECO:0000256" key="5">
    <source>
        <dbReference type="ARBA" id="ARBA00023136"/>
    </source>
</evidence>
<sequence length="371" mass="42477">MKKNRLQYSLLNSSISTIIYVFRLILQFVVRTYFIKFLGAEYLGLNGLFTNILSILSLAELGIGTSIVYSMYKPLADENRQKIRSLMQLYKKAYNYIGLLVGLIGICIIPFLKYMIKSDLSINEIYIIYILFLLNSVVSYFFTYKRSLIIADQRSYIVSLNDFIFLLITNIIQIAVLYLYPNFIVYLSIQIFFTFLTNLNISRKTDKDYPYLKEDIHEKLEPETISEIKKNVIGNVSSKIGGVVVMGTDNILISTFVSLTAVGIYSNYLLLVNSVQNLCKQVTNSITASIGNFAATTSKDKGFELFKRHLFVNHTLIFFSSVVLLNVLNPFIKLWLGPDFLLSDLNSTLIVFNFIIQVYRNTGFVFIESYG</sequence>
<evidence type="ECO:0000256" key="1">
    <source>
        <dbReference type="ARBA" id="ARBA00004651"/>
    </source>
</evidence>
<feature type="transmembrane region" description="Helical" evidence="6">
    <location>
        <begin position="52"/>
        <end position="72"/>
    </location>
</feature>
<dbReference type="InterPro" id="IPR050833">
    <property type="entry name" value="Poly_Biosynth_Transport"/>
</dbReference>
<protein>
    <submittedName>
        <fullName evidence="7">Oligosaccharide flippase family protein</fullName>
    </submittedName>
</protein>
<dbReference type="PANTHER" id="PTHR30250">
    <property type="entry name" value="PST FAMILY PREDICTED COLANIC ACID TRANSPORTER"/>
    <property type="match status" value="1"/>
</dbReference>
<comment type="caution">
    <text evidence="7">The sequence shown here is derived from an EMBL/GenBank/DDBJ whole genome shotgun (WGS) entry which is preliminary data.</text>
</comment>
<keyword evidence="2" id="KW-1003">Cell membrane</keyword>
<evidence type="ECO:0000256" key="6">
    <source>
        <dbReference type="SAM" id="Phobius"/>
    </source>
</evidence>